<feature type="transmembrane region" description="Helical" evidence="1">
    <location>
        <begin position="37"/>
        <end position="58"/>
    </location>
</feature>
<reference evidence="3" key="1">
    <citation type="submission" date="2020-10" db="EMBL/GenBank/DDBJ databases">
        <title>Genome sequence of the unusual species of purple photosynthetic bacteria, Phaeovibrio sulfidiphilus DSM 23193, type strain.</title>
        <authorList>
            <person name="Kyndt J.A."/>
            <person name="Meyer T.E."/>
        </authorList>
    </citation>
    <scope>NUCLEOTIDE SEQUENCE</scope>
    <source>
        <strain evidence="3">DSM 23193</strain>
    </source>
</reference>
<feature type="domain" description="YcxB-like C-terminal" evidence="2">
    <location>
        <begin position="115"/>
        <end position="172"/>
    </location>
</feature>
<dbReference type="Pfam" id="PF14317">
    <property type="entry name" value="YcxB"/>
    <property type="match status" value="1"/>
</dbReference>
<feature type="transmembrane region" description="Helical" evidence="1">
    <location>
        <begin position="78"/>
        <end position="98"/>
    </location>
</feature>
<proteinExistence type="predicted"/>
<organism evidence="3 4">
    <name type="scientific">Phaeovibrio sulfidiphilus</name>
    <dbReference type="NCBI Taxonomy" id="1220600"/>
    <lineage>
        <taxon>Bacteria</taxon>
        <taxon>Pseudomonadati</taxon>
        <taxon>Pseudomonadota</taxon>
        <taxon>Alphaproteobacteria</taxon>
        <taxon>Rhodospirillales</taxon>
        <taxon>Rhodospirillaceae</taxon>
        <taxon>Phaeovibrio</taxon>
    </lineage>
</organism>
<evidence type="ECO:0000256" key="1">
    <source>
        <dbReference type="SAM" id="Phobius"/>
    </source>
</evidence>
<accession>A0A8J6YWE2</accession>
<gene>
    <name evidence="3" type="ORF">IHV25_08465</name>
</gene>
<dbReference type="Proteomes" id="UP000631034">
    <property type="component" value="Unassembled WGS sequence"/>
</dbReference>
<keyword evidence="1" id="KW-1133">Transmembrane helix</keyword>
<evidence type="ECO:0000259" key="2">
    <source>
        <dbReference type="Pfam" id="PF14317"/>
    </source>
</evidence>
<keyword evidence="1" id="KW-0812">Transmembrane</keyword>
<keyword evidence="4" id="KW-1185">Reference proteome</keyword>
<evidence type="ECO:0000313" key="4">
    <source>
        <dbReference type="Proteomes" id="UP000631034"/>
    </source>
</evidence>
<sequence length="195" mass="22434">MADTSIRTFTFHYPENSREITFTKRDMRDYTLESLRGFFLFSGSVYLAVLTLLAVSLSRKVPFSILMQEEYIRDWGPSVLQITAVFLVIVALVFYSSSKATSGPSYMKGVLYYGFTDEFLYVRSPLSDARVSWRLFTFARETKTAFYLHDGARYFLLPKRPWSEAEVDRIRGLVAAAVPARRARLMKPRKAATET</sequence>
<protein>
    <submittedName>
        <fullName evidence="3">YcxB family protein</fullName>
    </submittedName>
</protein>
<comment type="caution">
    <text evidence="3">The sequence shown here is derived from an EMBL/GenBank/DDBJ whole genome shotgun (WGS) entry which is preliminary data.</text>
</comment>
<dbReference type="EMBL" id="JACZHT010000006">
    <property type="protein sequence ID" value="MBE1237679.1"/>
    <property type="molecule type" value="Genomic_DNA"/>
</dbReference>
<dbReference type="AlphaFoldDB" id="A0A8J6YWE2"/>
<dbReference type="RefSeq" id="WP_192534684.1">
    <property type="nucleotide sequence ID" value="NZ_JACZHT010000006.1"/>
</dbReference>
<evidence type="ECO:0000313" key="3">
    <source>
        <dbReference type="EMBL" id="MBE1237679.1"/>
    </source>
</evidence>
<dbReference type="InterPro" id="IPR025588">
    <property type="entry name" value="YcxB-like_C"/>
</dbReference>
<keyword evidence="1" id="KW-0472">Membrane</keyword>
<name>A0A8J6YWE2_9PROT</name>